<keyword evidence="4 7" id="KW-1133">Transmembrane helix</keyword>
<evidence type="ECO:0000256" key="1">
    <source>
        <dbReference type="ARBA" id="ARBA00004141"/>
    </source>
</evidence>
<gene>
    <name evidence="9" type="primary">LOC123413264</name>
</gene>
<dbReference type="PANTHER" id="PTHR46285">
    <property type="entry name" value="PROTEINASE INHIBITOR I4, SERPIN (DUF716)-RELATED"/>
    <property type="match status" value="1"/>
</dbReference>
<dbReference type="EMBL" id="AK369558">
    <property type="protein sequence ID" value="BAK00759.1"/>
    <property type="molecule type" value="mRNA"/>
</dbReference>
<dbReference type="ExpressionAtlas" id="F2E087">
    <property type="expression patterns" value="baseline"/>
</dbReference>
<keyword evidence="10" id="KW-1185">Reference proteome</keyword>
<feature type="compositionally biased region" description="Acidic residues" evidence="6">
    <location>
        <begin position="266"/>
        <end position="276"/>
    </location>
</feature>
<dbReference type="InterPro" id="IPR006904">
    <property type="entry name" value="DUF716"/>
</dbReference>
<reference evidence="10" key="2">
    <citation type="journal article" date="2012" name="Nature">
        <title>A physical, genetic and functional sequence assembly of the barley genome.</title>
        <authorList>
            <consortium name="The International Barley Genome Sequencing Consortium"/>
            <person name="Mayer K.F."/>
            <person name="Waugh R."/>
            <person name="Brown J.W."/>
            <person name="Schulman A."/>
            <person name="Langridge P."/>
            <person name="Platzer M."/>
            <person name="Fincher G.B."/>
            <person name="Muehlbauer G.J."/>
            <person name="Sato K."/>
            <person name="Close T.J."/>
            <person name="Wise R.P."/>
            <person name="Stein N."/>
        </authorList>
    </citation>
    <scope>NUCLEOTIDE SEQUENCE [LARGE SCALE GENOMIC DNA]</scope>
    <source>
        <strain evidence="10">cv. Morex</strain>
    </source>
</reference>
<keyword evidence="5 7" id="KW-0472">Membrane</keyword>
<dbReference type="EnsemblPlants" id="HORVU.MOREX.r3.7HG0667920.1">
    <property type="protein sequence ID" value="HORVU.MOREX.r3.7HG0667920.1.CDS1"/>
    <property type="gene ID" value="HORVU.MOREX.r3.7HG0667920"/>
</dbReference>
<sequence>MPGLLAYSGAGLGLLALAALEALQPRLPLLPRRLSAPPHGRHILAALLSALCLLSALLSAHHLALPTLAASALFLLHSLAPFAFARLAAPPPPQLLELLLAAAFGQELLLFAHRRPSTAAGIENRYFDLFLVPVTVCLGATLLAAHRPGAAPPRLARAAGLALQGTWMLQMGFSFFTDAIAGGCALHAQSRADYTIKCRTHEDYHRARSVATLQFNGHLALLVLAGAATYAAVISRGNNSPPSGYRMLDKEVQMEGMPLSSQFTLDSDEEKEDEEITPAAPPVANGVHSHHQISVQTPDDPK</sequence>
<dbReference type="PaxDb" id="4513-MLOC_13393.1"/>
<name>F2E087_HORVV</name>
<dbReference type="OrthoDB" id="551896at2759"/>
<dbReference type="PANTHER" id="PTHR46285:SF7">
    <property type="entry name" value="OS06G0238900 PROTEIN"/>
    <property type="match status" value="1"/>
</dbReference>
<dbReference type="RefSeq" id="XP_044962139.1">
    <property type="nucleotide sequence ID" value="XM_045106204.1"/>
</dbReference>
<dbReference type="Gramene" id="HORVU.MOREX.r3.7HG0667920.1">
    <property type="protein sequence ID" value="HORVU.MOREX.r3.7HG0667920.1.CDS1"/>
    <property type="gene ID" value="HORVU.MOREX.r3.7HG0667920"/>
</dbReference>
<dbReference type="GO" id="GO:0016020">
    <property type="term" value="C:membrane"/>
    <property type="evidence" value="ECO:0007669"/>
    <property type="project" value="UniProtKB-SubCell"/>
</dbReference>
<keyword evidence="3 7" id="KW-0812">Transmembrane</keyword>
<feature type="region of interest" description="Disordered" evidence="6">
    <location>
        <begin position="258"/>
        <end position="302"/>
    </location>
</feature>
<evidence type="ECO:0000313" key="9">
    <source>
        <dbReference type="EnsemblPlants" id="HORVU.MOREX.r3.7HG0667920.1.CDS1"/>
    </source>
</evidence>
<dbReference type="SMR" id="F2E087"/>
<evidence type="ECO:0000256" key="6">
    <source>
        <dbReference type="SAM" id="MobiDB-lite"/>
    </source>
</evidence>
<dbReference type="Proteomes" id="UP000011116">
    <property type="component" value="Chromosome 7H"/>
</dbReference>
<evidence type="ECO:0000256" key="3">
    <source>
        <dbReference type="ARBA" id="ARBA00022692"/>
    </source>
</evidence>
<dbReference type="Gramene" id="HORVU.MOREX.r2.7HG0554150.1">
    <property type="protein sequence ID" value="HORVU.MOREX.r2.7HG0554150.1.CDS.1"/>
    <property type="gene ID" value="HORVU.MOREX.r2.7HG0554150"/>
</dbReference>
<evidence type="ECO:0000313" key="8">
    <source>
        <dbReference type="EMBL" id="BAK00759.1"/>
    </source>
</evidence>
<organism evidence="8">
    <name type="scientific">Hordeum vulgare subsp. vulgare</name>
    <name type="common">Domesticated barley</name>
    <dbReference type="NCBI Taxonomy" id="112509"/>
    <lineage>
        <taxon>Eukaryota</taxon>
        <taxon>Viridiplantae</taxon>
        <taxon>Streptophyta</taxon>
        <taxon>Embryophyta</taxon>
        <taxon>Tracheophyta</taxon>
        <taxon>Spermatophyta</taxon>
        <taxon>Magnoliopsida</taxon>
        <taxon>Liliopsida</taxon>
        <taxon>Poales</taxon>
        <taxon>Poaceae</taxon>
        <taxon>BOP clade</taxon>
        <taxon>Pooideae</taxon>
        <taxon>Triticodae</taxon>
        <taxon>Triticeae</taxon>
        <taxon>Hordeinae</taxon>
        <taxon>Hordeum</taxon>
    </lineage>
</organism>
<protein>
    <submittedName>
        <fullName evidence="8">Predicted protein</fullName>
    </submittedName>
</protein>
<accession>F2E087</accession>
<dbReference type="Pfam" id="PF04819">
    <property type="entry name" value="DUF716"/>
    <property type="match status" value="1"/>
</dbReference>
<dbReference type="AlphaFoldDB" id="F2E087"/>
<dbReference type="KEGG" id="hvg:123413264"/>
<comment type="subcellular location">
    <subcellularLocation>
        <location evidence="1">Membrane</location>
        <topology evidence="1">Multi-pass membrane protein</topology>
    </subcellularLocation>
</comment>
<evidence type="ECO:0000256" key="4">
    <source>
        <dbReference type="ARBA" id="ARBA00022989"/>
    </source>
</evidence>
<feature type="compositionally biased region" description="Polar residues" evidence="6">
    <location>
        <begin position="292"/>
        <end position="302"/>
    </location>
</feature>
<reference evidence="9" key="3">
    <citation type="submission" date="2020-10" db="EMBL/GenBank/DDBJ databases">
        <authorList>
            <person name="Scholz U."/>
            <person name="Mascher M."/>
            <person name="Fiebig A."/>
        </authorList>
    </citation>
    <scope>NUCLEOTIDE SEQUENCE [LARGE SCALE GENOMIC DNA]</scope>
    <source>
        <strain evidence="9">cv. Morex</strain>
    </source>
</reference>
<evidence type="ECO:0000256" key="2">
    <source>
        <dbReference type="ARBA" id="ARBA00006948"/>
    </source>
</evidence>
<reference evidence="9" key="4">
    <citation type="submission" date="2022-01" db="UniProtKB">
        <authorList>
            <consortium name="EnsemblPlants"/>
        </authorList>
    </citation>
    <scope>IDENTIFICATION</scope>
    <source>
        <strain evidence="9">subsp. vulgare</strain>
    </source>
</reference>
<comment type="similarity">
    <text evidence="2">Belongs to the TMEM45 family.</text>
</comment>
<feature type="transmembrane region" description="Helical" evidence="7">
    <location>
        <begin position="42"/>
        <end position="60"/>
    </location>
</feature>
<evidence type="ECO:0000256" key="7">
    <source>
        <dbReference type="SAM" id="Phobius"/>
    </source>
</evidence>
<dbReference type="GeneID" id="123413264"/>
<proteinExistence type="evidence at transcript level"/>
<evidence type="ECO:0000313" key="10">
    <source>
        <dbReference type="Proteomes" id="UP000011116"/>
    </source>
</evidence>
<evidence type="ECO:0000256" key="5">
    <source>
        <dbReference type="ARBA" id="ARBA00023136"/>
    </source>
</evidence>
<reference evidence="8" key="1">
    <citation type="journal article" date="2011" name="Plant Physiol.">
        <title>Comprehensive sequence analysis of 24,783 barley full-length cDNAs derived from 12 clone libraries.</title>
        <authorList>
            <person name="Matsumoto T."/>
            <person name="Tanaka T."/>
            <person name="Sakai H."/>
            <person name="Amano N."/>
            <person name="Kanamori H."/>
            <person name="Kurita K."/>
            <person name="Kikuta A."/>
            <person name="Kamiya K."/>
            <person name="Yamamoto M."/>
            <person name="Ikawa H."/>
            <person name="Fujii N."/>
            <person name="Hori K."/>
            <person name="Itoh T."/>
            <person name="Sato K."/>
        </authorList>
    </citation>
    <scope>NUCLEOTIDE SEQUENCE</scope>
    <source>
        <tissue evidence="8">Shoot and root</tissue>
    </source>
</reference>